<dbReference type="FunFam" id="3.30.40.10:FF:000230">
    <property type="entry name" value="RBR-type E3 ubiquitin transferase"/>
    <property type="match status" value="1"/>
</dbReference>
<dbReference type="InterPro" id="IPR017907">
    <property type="entry name" value="Znf_RING_CS"/>
</dbReference>
<dbReference type="AlphaFoldDB" id="A0A2P2IUP4"/>
<dbReference type="PANTHER" id="PTHR11685">
    <property type="entry name" value="RBR FAMILY RING FINGER AND IBR DOMAIN-CONTAINING"/>
    <property type="match status" value="1"/>
</dbReference>
<keyword evidence="12" id="KW-0862">Zinc</keyword>
<evidence type="ECO:0000256" key="9">
    <source>
        <dbReference type="ARBA" id="ARBA00022737"/>
    </source>
</evidence>
<dbReference type="GO" id="GO:0008270">
    <property type="term" value="F:zinc ion binding"/>
    <property type="evidence" value="ECO:0007669"/>
    <property type="project" value="UniProtKB-KW"/>
</dbReference>
<evidence type="ECO:0000256" key="13">
    <source>
        <dbReference type="PROSITE-ProRule" id="PRU00175"/>
    </source>
</evidence>
<dbReference type="Pfam" id="PF01485">
    <property type="entry name" value="IBR"/>
    <property type="match status" value="2"/>
</dbReference>
<evidence type="ECO:0000256" key="10">
    <source>
        <dbReference type="ARBA" id="ARBA00022771"/>
    </source>
</evidence>
<dbReference type="EMBL" id="GGEC01004473">
    <property type="protein sequence ID" value="MBW84956.1"/>
    <property type="molecule type" value="Transcribed_RNA"/>
</dbReference>
<dbReference type="PROSITE" id="PS51873">
    <property type="entry name" value="TRIAD"/>
    <property type="match status" value="1"/>
</dbReference>
<dbReference type="UniPathway" id="UPA00143"/>
<dbReference type="InterPro" id="IPR002867">
    <property type="entry name" value="IBR_dom"/>
</dbReference>
<dbReference type="CDD" id="cd22582">
    <property type="entry name" value="BRcat_RBR_unk"/>
    <property type="match status" value="1"/>
</dbReference>
<keyword evidence="8" id="KW-0479">Metal-binding</keyword>
<evidence type="ECO:0000256" key="1">
    <source>
        <dbReference type="ARBA" id="ARBA00001798"/>
    </source>
</evidence>
<dbReference type="InterPro" id="IPR044066">
    <property type="entry name" value="TRIAD_supradom"/>
</dbReference>
<keyword evidence="7" id="KW-0808">Transferase</keyword>
<comment type="function">
    <text evidence="3">Might act as an E3 ubiquitin-protein ligase, or as part of E3 complex, which accepts ubiquitin from specific E2 ubiquitin-conjugating enzymes and then transfers it to substrates.</text>
</comment>
<evidence type="ECO:0000256" key="6">
    <source>
        <dbReference type="ARBA" id="ARBA00012251"/>
    </source>
</evidence>
<evidence type="ECO:0000256" key="11">
    <source>
        <dbReference type="ARBA" id="ARBA00022786"/>
    </source>
</evidence>
<dbReference type="EC" id="2.3.2.31" evidence="6"/>
<evidence type="ECO:0000256" key="4">
    <source>
        <dbReference type="ARBA" id="ARBA00004906"/>
    </source>
</evidence>
<reference evidence="17" key="1">
    <citation type="submission" date="2018-02" db="EMBL/GenBank/DDBJ databases">
        <title>Rhizophora mucronata_Transcriptome.</title>
        <authorList>
            <person name="Meera S.P."/>
            <person name="Sreeshan A."/>
            <person name="Augustine A."/>
        </authorList>
    </citation>
    <scope>NUCLEOTIDE SEQUENCE</scope>
    <source>
        <tissue evidence="17">Leaf</tissue>
    </source>
</reference>
<name>A0A2P2IUP4_RHIMU</name>
<dbReference type="InterPro" id="IPR001841">
    <property type="entry name" value="Znf_RING"/>
</dbReference>
<feature type="domain" description="RING-type" evidence="16">
    <location>
        <begin position="128"/>
        <end position="341"/>
    </location>
</feature>
<dbReference type="Gene3D" id="1.20.120.1750">
    <property type="match status" value="1"/>
</dbReference>
<evidence type="ECO:0000259" key="15">
    <source>
        <dbReference type="PROSITE" id="PS50089"/>
    </source>
</evidence>
<evidence type="ECO:0000256" key="2">
    <source>
        <dbReference type="ARBA" id="ARBA00001947"/>
    </source>
</evidence>
<dbReference type="GO" id="GO:0016567">
    <property type="term" value="P:protein ubiquitination"/>
    <property type="evidence" value="ECO:0007669"/>
    <property type="project" value="UniProtKB-UniPathway"/>
</dbReference>
<feature type="region of interest" description="Disordered" evidence="14">
    <location>
        <begin position="1"/>
        <end position="25"/>
    </location>
</feature>
<evidence type="ECO:0000256" key="14">
    <source>
        <dbReference type="SAM" id="MobiDB-lite"/>
    </source>
</evidence>
<dbReference type="SUPFAM" id="SSF57850">
    <property type="entry name" value="RING/U-box"/>
    <property type="match status" value="3"/>
</dbReference>
<evidence type="ECO:0000256" key="7">
    <source>
        <dbReference type="ARBA" id="ARBA00022679"/>
    </source>
</evidence>
<dbReference type="CDD" id="cd22584">
    <property type="entry name" value="Rcat_RBR_unk"/>
    <property type="match status" value="1"/>
</dbReference>
<comment type="pathway">
    <text evidence="4">Protein modification; protein ubiquitination.</text>
</comment>
<keyword evidence="11" id="KW-0833">Ubl conjugation pathway</keyword>
<dbReference type="SMART" id="SM00647">
    <property type="entry name" value="IBR"/>
    <property type="match status" value="2"/>
</dbReference>
<keyword evidence="9" id="KW-0677">Repeat</keyword>
<dbReference type="InterPro" id="IPR031127">
    <property type="entry name" value="E3_UB_ligase_RBR"/>
</dbReference>
<evidence type="ECO:0000256" key="5">
    <source>
        <dbReference type="ARBA" id="ARBA00005884"/>
    </source>
</evidence>
<comment type="similarity">
    <text evidence="5">Belongs to the RBR family. Ariadne subfamily.</text>
</comment>
<comment type="cofactor">
    <cofactor evidence="2">
        <name>Zn(2+)</name>
        <dbReference type="ChEBI" id="CHEBI:29105"/>
    </cofactor>
</comment>
<comment type="catalytic activity">
    <reaction evidence="1">
        <text>[E2 ubiquitin-conjugating enzyme]-S-ubiquitinyl-L-cysteine + [acceptor protein]-L-lysine = [E2 ubiquitin-conjugating enzyme]-L-cysteine + [acceptor protein]-N(6)-ubiquitinyl-L-lysine.</text>
        <dbReference type="EC" id="2.3.2.31"/>
    </reaction>
</comment>
<dbReference type="Gene3D" id="3.30.40.10">
    <property type="entry name" value="Zinc/RING finger domain, C3HC4 (zinc finger)"/>
    <property type="match status" value="1"/>
</dbReference>
<sequence>MSTTINKKPKMEETEVTQVVDLDDDDDDYTPISKKGDTKRTAISVEHYSEEKDLYLAIMNSLQSITPSHRREKSFIDLSRDYDYIDDDIRVLHFTPQIDFSRKRRKKHSCDSVIEKGQSSKSHNEPDIEFVCEICVESKSQQFLFPIKGCSHAYCNECIVKYVASKLQDNICNIPCPVSDCKGSLDPEYCRAILPQDVFDRWGNALCEAVILGSQKVYCPFKDCSAMMLIDDNDDGGRGGEIIRESLCPNCWRMFCLRCNVPWHSGIGCEEFQVLHKDEREREDIMLMELAENKHWRRCPKCRIYVERTQGCKYMRCRCGTSFCYDCGTVTADNYCFYCKG</sequence>
<dbReference type="InterPro" id="IPR013083">
    <property type="entry name" value="Znf_RING/FYVE/PHD"/>
</dbReference>
<evidence type="ECO:0000256" key="8">
    <source>
        <dbReference type="ARBA" id="ARBA00022723"/>
    </source>
</evidence>
<dbReference type="PROSITE" id="PS00518">
    <property type="entry name" value="ZF_RING_1"/>
    <property type="match status" value="1"/>
</dbReference>
<evidence type="ECO:0000256" key="3">
    <source>
        <dbReference type="ARBA" id="ARBA00003976"/>
    </source>
</evidence>
<dbReference type="GO" id="GO:0061630">
    <property type="term" value="F:ubiquitin protein ligase activity"/>
    <property type="evidence" value="ECO:0007669"/>
    <property type="project" value="UniProtKB-EC"/>
</dbReference>
<evidence type="ECO:0000313" key="17">
    <source>
        <dbReference type="EMBL" id="MBW84956.1"/>
    </source>
</evidence>
<keyword evidence="10 13" id="KW-0863">Zinc-finger</keyword>
<protein>
    <recommendedName>
        <fullName evidence="6">RBR-type E3 ubiquitin transferase</fullName>
        <ecNumber evidence="6">2.3.2.31</ecNumber>
    </recommendedName>
</protein>
<evidence type="ECO:0000259" key="16">
    <source>
        <dbReference type="PROSITE" id="PS51873"/>
    </source>
</evidence>
<organism evidence="17">
    <name type="scientific">Rhizophora mucronata</name>
    <name type="common">Asiatic mangrove</name>
    <dbReference type="NCBI Taxonomy" id="61149"/>
    <lineage>
        <taxon>Eukaryota</taxon>
        <taxon>Viridiplantae</taxon>
        <taxon>Streptophyta</taxon>
        <taxon>Embryophyta</taxon>
        <taxon>Tracheophyta</taxon>
        <taxon>Spermatophyta</taxon>
        <taxon>Magnoliopsida</taxon>
        <taxon>eudicotyledons</taxon>
        <taxon>Gunneridae</taxon>
        <taxon>Pentapetalae</taxon>
        <taxon>rosids</taxon>
        <taxon>fabids</taxon>
        <taxon>Malpighiales</taxon>
        <taxon>Rhizophoraceae</taxon>
        <taxon>Rhizophora</taxon>
    </lineage>
</organism>
<accession>A0A2P2IUP4</accession>
<proteinExistence type="inferred from homology"/>
<dbReference type="PROSITE" id="PS50089">
    <property type="entry name" value="ZF_RING_2"/>
    <property type="match status" value="1"/>
</dbReference>
<evidence type="ECO:0000256" key="12">
    <source>
        <dbReference type="ARBA" id="ARBA00022833"/>
    </source>
</evidence>
<feature type="domain" description="RING-type" evidence="15">
    <location>
        <begin position="132"/>
        <end position="178"/>
    </location>
</feature>